<feature type="transmembrane region" description="Helical" evidence="1">
    <location>
        <begin position="30"/>
        <end position="47"/>
    </location>
</feature>
<sequence length="409" mass="46380">MIYLVIIFLTCAFLLFVSLRFMKVGITSPVFLTLLSWSIMSFVGYLSYDSFDAFREESFYCLMIWIVITSFVYMSVENAQRIKSRVYVNYIPNRLCSRYSLFVIPACAITAYEIYKVGSGGPVNFLLNLRLANIEDDYPYETFTFMPSFYPIVMAMFASICLFKSRLIDKISIFAWLVLFAIGTMGKFAVITPIMMFITIYEMKRGLSKKRLAVMVPVVLSLMLVMHFYRMSDGDSSSIAYVFGTYIYSPIIAFGHLIDSGINWSGDYTLRFVHAIAFKSGLSGDEPVKTILDYAYVPTPTNVYTVMQPFYSDMGYYGVILGAIIYGVMLSAVYSMAKLGNLLMLAFYSILSIGIITEFLSETIITNISGNIKMLICMAIVFKFFTRRIPSKTGLPRDYQEVTKAGNVV</sequence>
<evidence type="ECO:0000313" key="3">
    <source>
        <dbReference type="Proteomes" id="UP001567731"/>
    </source>
</evidence>
<feature type="transmembrane region" description="Helical" evidence="1">
    <location>
        <begin position="59"/>
        <end position="76"/>
    </location>
</feature>
<dbReference type="RefSeq" id="WP_045325851.1">
    <property type="nucleotide sequence ID" value="NZ_CBCYLN010000030.1"/>
</dbReference>
<gene>
    <name evidence="2" type="ORF">QVM81_05805</name>
</gene>
<accession>A0ABV4JES5</accession>
<feature type="transmembrane region" description="Helical" evidence="1">
    <location>
        <begin position="241"/>
        <end position="258"/>
    </location>
</feature>
<feature type="transmembrane region" description="Helical" evidence="1">
    <location>
        <begin position="314"/>
        <end position="335"/>
    </location>
</feature>
<feature type="transmembrane region" description="Helical" evidence="1">
    <location>
        <begin position="145"/>
        <end position="163"/>
    </location>
</feature>
<protein>
    <submittedName>
        <fullName evidence="2">O-antigen polymerase</fullName>
    </submittedName>
</protein>
<feature type="transmembrane region" description="Helical" evidence="1">
    <location>
        <begin position="175"/>
        <end position="200"/>
    </location>
</feature>
<keyword evidence="1" id="KW-1133">Transmembrane helix</keyword>
<comment type="caution">
    <text evidence="2">The sequence shown here is derived from an EMBL/GenBank/DDBJ whole genome shotgun (WGS) entry which is preliminary data.</text>
</comment>
<dbReference type="Proteomes" id="UP001567731">
    <property type="component" value="Unassembled WGS sequence"/>
</dbReference>
<reference evidence="2 3" key="1">
    <citation type="submission" date="2023-06" db="EMBL/GenBank/DDBJ databases">
        <title>Genome characterization of Enterobacterales and Pseudomonas spp isolates with different phenotypes to cefepime-taniborbactam.</title>
        <authorList>
            <person name="Hernandez-Garcia M."/>
            <person name="Garcia-Castillo M."/>
            <person name="Ruiz-Garbajosa P."/>
            <person name="Canton R."/>
        </authorList>
    </citation>
    <scope>NUCLEOTIDE SEQUENCE [LARGE SCALE GENOMIC DNA]</scope>
    <source>
        <strain evidence="2 3">A003</strain>
    </source>
</reference>
<proteinExistence type="predicted"/>
<name>A0ABV4JES5_9ENTR</name>
<organism evidence="2 3">
    <name type="scientific">Enterobacter rongchengensis</name>
    <dbReference type="NCBI Taxonomy" id="3030999"/>
    <lineage>
        <taxon>Bacteria</taxon>
        <taxon>Pseudomonadati</taxon>
        <taxon>Pseudomonadota</taxon>
        <taxon>Gammaproteobacteria</taxon>
        <taxon>Enterobacterales</taxon>
        <taxon>Enterobacteriaceae</taxon>
        <taxon>Enterobacter</taxon>
    </lineage>
</organism>
<keyword evidence="1" id="KW-0472">Membrane</keyword>
<evidence type="ECO:0000256" key="1">
    <source>
        <dbReference type="SAM" id="Phobius"/>
    </source>
</evidence>
<keyword evidence="1" id="KW-0812">Transmembrane</keyword>
<feature type="transmembrane region" description="Helical" evidence="1">
    <location>
        <begin position="212"/>
        <end position="229"/>
    </location>
</feature>
<feature type="transmembrane region" description="Helical" evidence="1">
    <location>
        <begin position="367"/>
        <end position="385"/>
    </location>
</feature>
<keyword evidence="3" id="KW-1185">Reference proteome</keyword>
<dbReference type="EMBL" id="JAUEHC010000010">
    <property type="protein sequence ID" value="MEZ4051096.1"/>
    <property type="molecule type" value="Genomic_DNA"/>
</dbReference>
<evidence type="ECO:0000313" key="2">
    <source>
        <dbReference type="EMBL" id="MEZ4051096.1"/>
    </source>
</evidence>
<dbReference type="NCBIfam" id="TIGR04370">
    <property type="entry name" value="glyco_rpt_poly"/>
    <property type="match status" value="1"/>
</dbReference>
<feature type="transmembrane region" description="Helical" evidence="1">
    <location>
        <begin position="342"/>
        <end position="361"/>
    </location>
</feature>